<protein>
    <submittedName>
        <fullName evidence="2">DUF3379 family protein</fullName>
    </submittedName>
</protein>
<reference evidence="2 3" key="1">
    <citation type="submission" date="2019-01" db="EMBL/GenBank/DDBJ databases">
        <title>Pseudolysobacter antarctica gen. nov., sp. nov., isolated from Fildes Peninsula, Antarctica.</title>
        <authorList>
            <person name="Wei Z."/>
            <person name="Peng F."/>
        </authorList>
    </citation>
    <scope>NUCLEOTIDE SEQUENCE [LARGE SCALE GENOMIC DNA]</scope>
    <source>
        <strain evidence="2 3">AQ6-296</strain>
    </source>
</reference>
<dbReference type="RefSeq" id="WP_129836061.1">
    <property type="nucleotide sequence ID" value="NZ_CP035704.1"/>
</dbReference>
<dbReference type="KEGG" id="xbc:ELE36_18860"/>
<dbReference type="OrthoDB" id="6195578at2"/>
<keyword evidence="3" id="KW-1185">Reference proteome</keyword>
<proteinExistence type="predicted"/>
<keyword evidence="1" id="KW-0472">Membrane</keyword>
<evidence type="ECO:0000313" key="3">
    <source>
        <dbReference type="Proteomes" id="UP000291562"/>
    </source>
</evidence>
<dbReference type="InterPro" id="IPR021806">
    <property type="entry name" value="DUF3379"/>
</dbReference>
<keyword evidence="1" id="KW-1133">Transmembrane helix</keyword>
<feature type="transmembrane region" description="Helical" evidence="1">
    <location>
        <begin position="84"/>
        <end position="103"/>
    </location>
</feature>
<evidence type="ECO:0000313" key="2">
    <source>
        <dbReference type="EMBL" id="QBB72261.1"/>
    </source>
</evidence>
<dbReference type="Pfam" id="PF11859">
    <property type="entry name" value="DUF3379"/>
    <property type="match status" value="1"/>
</dbReference>
<name>A0A411HP51_9GAMM</name>
<accession>A0A411HP51</accession>
<evidence type="ECO:0000256" key="1">
    <source>
        <dbReference type="SAM" id="Phobius"/>
    </source>
</evidence>
<dbReference type="EMBL" id="CP035704">
    <property type="protein sequence ID" value="QBB72261.1"/>
    <property type="molecule type" value="Genomic_DNA"/>
</dbReference>
<sequence length="242" mass="26779">MNCLEFRRQLAVDPKTRDSVFLQHKQECPRCAEAYARAMLFEASLAEAMAVPVPANLAERILFAQATEQRNQARTNRERNRGRWIQYAAAAMLLIAVGVVGYSRFNRPVLADLAIAHLAGEPLAMTSHAAVPDALVQREFGMRASIAMPNVPSGVTYLSDCPLGPYHIVHMAMAQDNDPVTVMYVADHHQAARKDFNQTGWFGREVPLGAGTLVLLGKSAQSFDHLETVWRDAVNGPRLTRL</sequence>
<dbReference type="AlphaFoldDB" id="A0A411HP51"/>
<keyword evidence="1" id="KW-0812">Transmembrane</keyword>
<organism evidence="2 3">
    <name type="scientific">Pseudolysobacter antarcticus</name>
    <dbReference type="NCBI Taxonomy" id="2511995"/>
    <lineage>
        <taxon>Bacteria</taxon>
        <taxon>Pseudomonadati</taxon>
        <taxon>Pseudomonadota</taxon>
        <taxon>Gammaproteobacteria</taxon>
        <taxon>Lysobacterales</taxon>
        <taxon>Rhodanobacteraceae</taxon>
        <taxon>Pseudolysobacter</taxon>
    </lineage>
</organism>
<gene>
    <name evidence="2" type="ORF">ELE36_18860</name>
</gene>
<dbReference type="Proteomes" id="UP000291562">
    <property type="component" value="Chromosome"/>
</dbReference>